<protein>
    <submittedName>
        <fullName evidence="3">Tripartite tricarboxylate transporter substrate binding protein</fullName>
    </submittedName>
</protein>
<dbReference type="Gene3D" id="3.40.190.10">
    <property type="entry name" value="Periplasmic binding protein-like II"/>
    <property type="match status" value="1"/>
</dbReference>
<reference evidence="3 4" key="1">
    <citation type="submission" date="2022-06" db="EMBL/GenBank/DDBJ databases">
        <title>Roseomonas CN29.</title>
        <authorList>
            <person name="Cheng Y."/>
            <person name="He X."/>
        </authorList>
    </citation>
    <scope>NUCLEOTIDE SEQUENCE [LARGE SCALE GENOMIC DNA]</scope>
    <source>
        <strain evidence="3 4">CN29</strain>
    </source>
</reference>
<dbReference type="Gene3D" id="3.40.190.150">
    <property type="entry name" value="Bordetella uptake gene, domain 1"/>
    <property type="match status" value="1"/>
</dbReference>
<dbReference type="RefSeq" id="WP_257716265.1">
    <property type="nucleotide sequence ID" value="NZ_JANJOU010000008.1"/>
</dbReference>
<evidence type="ECO:0000256" key="2">
    <source>
        <dbReference type="SAM" id="SignalP"/>
    </source>
</evidence>
<dbReference type="Pfam" id="PF03401">
    <property type="entry name" value="TctC"/>
    <property type="match status" value="1"/>
</dbReference>
<comment type="caution">
    <text evidence="3">The sequence shown here is derived from an EMBL/GenBank/DDBJ whole genome shotgun (WGS) entry which is preliminary data.</text>
</comment>
<comment type="similarity">
    <text evidence="1">Belongs to the UPF0065 (bug) family.</text>
</comment>
<dbReference type="PANTHER" id="PTHR42928">
    <property type="entry name" value="TRICARBOXYLATE-BINDING PROTEIN"/>
    <property type="match status" value="1"/>
</dbReference>
<dbReference type="InterPro" id="IPR042100">
    <property type="entry name" value="Bug_dom1"/>
</dbReference>
<keyword evidence="2" id="KW-0732">Signal</keyword>
<dbReference type="Proteomes" id="UP001524642">
    <property type="component" value="Unassembled WGS sequence"/>
</dbReference>
<gene>
    <name evidence="3" type="ORF">NRP21_11095</name>
</gene>
<keyword evidence="4" id="KW-1185">Reference proteome</keyword>
<accession>A0ABT1X6I1</accession>
<organism evidence="3 4">
    <name type="scientific">Roseomonas populi</name>
    <dbReference type="NCBI Taxonomy" id="3121582"/>
    <lineage>
        <taxon>Bacteria</taxon>
        <taxon>Pseudomonadati</taxon>
        <taxon>Pseudomonadota</taxon>
        <taxon>Alphaproteobacteria</taxon>
        <taxon>Acetobacterales</taxon>
        <taxon>Roseomonadaceae</taxon>
        <taxon>Roseomonas</taxon>
    </lineage>
</organism>
<proteinExistence type="inferred from homology"/>
<sequence length="331" mass="35138">MTTRLVGRRALIGAMAAVPWAGAAMAQSQSQSQNWPDRPIRLINPWPPGGPSDLLSRPLTQRLTSTLGRPVVMENRPGANGTIATTLALRSPPDGYTILLAHAGPLTLAPVFQSNVSYDPLKDLEPVMQIASVPTVLVCRADLGATDLASFIAIAKAAPQPLTYASVGQGSTTHLGTELLSQLSGAPMLHVPYTGSTQPIIDMLAGRIDFALFSIGAVTGHLEAGRLKGLAVSTLTRVARLPDLPAIAETYPGYELNSWYGIAMPAGTPRWLIERLHREFGAALNVADYQASVQDSGMVIEGTDPASFGRKIAEDLKRWGDFARTTGIRAG</sequence>
<dbReference type="PANTHER" id="PTHR42928:SF5">
    <property type="entry name" value="BLR1237 PROTEIN"/>
    <property type="match status" value="1"/>
</dbReference>
<dbReference type="CDD" id="cd07012">
    <property type="entry name" value="PBP2_Bug_TTT"/>
    <property type="match status" value="1"/>
</dbReference>
<evidence type="ECO:0000313" key="3">
    <source>
        <dbReference type="EMBL" id="MCR0982594.1"/>
    </source>
</evidence>
<feature type="chain" id="PRO_5046585221" evidence="2">
    <location>
        <begin position="27"/>
        <end position="331"/>
    </location>
</feature>
<name>A0ABT1X6I1_9PROT</name>
<dbReference type="InterPro" id="IPR005064">
    <property type="entry name" value="BUG"/>
</dbReference>
<evidence type="ECO:0000256" key="1">
    <source>
        <dbReference type="ARBA" id="ARBA00006987"/>
    </source>
</evidence>
<dbReference type="PIRSF" id="PIRSF017082">
    <property type="entry name" value="YflP"/>
    <property type="match status" value="1"/>
</dbReference>
<dbReference type="EMBL" id="JANJOU010000008">
    <property type="protein sequence ID" value="MCR0982594.1"/>
    <property type="molecule type" value="Genomic_DNA"/>
</dbReference>
<dbReference type="SUPFAM" id="SSF53850">
    <property type="entry name" value="Periplasmic binding protein-like II"/>
    <property type="match status" value="1"/>
</dbReference>
<feature type="signal peptide" evidence="2">
    <location>
        <begin position="1"/>
        <end position="26"/>
    </location>
</feature>
<evidence type="ECO:0000313" key="4">
    <source>
        <dbReference type="Proteomes" id="UP001524642"/>
    </source>
</evidence>